<dbReference type="EMBL" id="JAZGQO010000002">
    <property type="protein sequence ID" value="KAK6191109.1"/>
    <property type="molecule type" value="Genomic_DNA"/>
</dbReference>
<accession>A0AAN8KET3</accession>
<dbReference type="InterPro" id="IPR005135">
    <property type="entry name" value="Endo/exonuclease/phosphatase"/>
</dbReference>
<dbReference type="PANTHER" id="PTHR46670">
    <property type="entry name" value="ENDO/EXONUCLEASE/PHOSPHATASE DOMAIN-CONTAINING PROTEIN"/>
    <property type="match status" value="1"/>
</dbReference>
<dbReference type="Pfam" id="PF14529">
    <property type="entry name" value="Exo_endo_phos_2"/>
    <property type="match status" value="1"/>
</dbReference>
<comment type="caution">
    <text evidence="2">The sequence shown here is derived from an EMBL/GenBank/DDBJ whole genome shotgun (WGS) entry which is preliminary data.</text>
</comment>
<gene>
    <name evidence="2" type="ORF">SNE40_002853</name>
</gene>
<dbReference type="AlphaFoldDB" id="A0AAN8KET3"/>
<sequence>MSVNCELKSSGITLCYNRSKLLLLKDTVALSTSKTIYNEIKHSSKHLLRNKPTRRKETHYISTQLTIRDIPENTNCNKTRSSNPMNLVYIQISKETSSGDIKLRSKISKIPSIVNIFSRDRIQSKSDIRIPTRTRIKYQSSYNLRQCLNLSLWNARSMDGKVGALCSSILPHHTDVFMISESWMTNEKVAFADAHLASSISGFTSHHAPRANRRGGGLALLVRSNLKVSKNKCSSYQSMEVMDYNIRNGNELLHIVLIYRPPYSPKHKVPISCYLSEFGTLMETVCTSPGRLIIAGDINLHVDNDQCTEAIQFIDLFTSFDLVQYVEGPTHSKGHTLDLVLTRAEDRCVCNFSIDHTMPSDHAAVHFTLSTQRPPTTKVTKQHRVLTNLDIDSFRDTIRNSMAVNRSSDDVNDLATLYNTSLRSALDKHAPCKTKVLVDKPRSEWFNNELIEGRRELRRTERQWIRSKLEIHRQILIDTRSAYSRQLNDVKSCFHRTKIEEASTKELFAIVDNLSGNKRALASVLPDQDHSTLLDIFADFFSQKIEAIRSDLMTPCEVICLSMRTVH</sequence>
<evidence type="ECO:0000313" key="2">
    <source>
        <dbReference type="EMBL" id="KAK6191109.1"/>
    </source>
</evidence>
<proteinExistence type="predicted"/>
<keyword evidence="3" id="KW-1185">Reference proteome</keyword>
<evidence type="ECO:0000259" key="1">
    <source>
        <dbReference type="Pfam" id="PF14529"/>
    </source>
</evidence>
<dbReference type="Gene3D" id="3.60.10.10">
    <property type="entry name" value="Endonuclease/exonuclease/phosphatase"/>
    <property type="match status" value="1"/>
</dbReference>
<dbReference type="Proteomes" id="UP001347796">
    <property type="component" value="Unassembled WGS sequence"/>
</dbReference>
<reference evidence="2 3" key="1">
    <citation type="submission" date="2024-01" db="EMBL/GenBank/DDBJ databases">
        <title>The genome of the rayed Mediterranean limpet Patella caerulea (Linnaeus, 1758).</title>
        <authorList>
            <person name="Anh-Thu Weber A."/>
            <person name="Halstead-Nussloch G."/>
        </authorList>
    </citation>
    <scope>NUCLEOTIDE SEQUENCE [LARGE SCALE GENOMIC DNA]</scope>
    <source>
        <strain evidence="2">AATW-2023a</strain>
        <tissue evidence="2">Whole specimen</tissue>
    </source>
</reference>
<dbReference type="PANTHER" id="PTHR46670:SF3">
    <property type="entry name" value="ENDONUCLEASE_EXONUCLEASE_PHOSPHATASE DOMAIN-CONTAINING PROTEIN"/>
    <property type="match status" value="1"/>
</dbReference>
<name>A0AAN8KET3_PATCE</name>
<dbReference type="SUPFAM" id="SSF56219">
    <property type="entry name" value="DNase I-like"/>
    <property type="match status" value="1"/>
</dbReference>
<organism evidence="2 3">
    <name type="scientific">Patella caerulea</name>
    <name type="common">Rayed Mediterranean limpet</name>
    <dbReference type="NCBI Taxonomy" id="87958"/>
    <lineage>
        <taxon>Eukaryota</taxon>
        <taxon>Metazoa</taxon>
        <taxon>Spiralia</taxon>
        <taxon>Lophotrochozoa</taxon>
        <taxon>Mollusca</taxon>
        <taxon>Gastropoda</taxon>
        <taxon>Patellogastropoda</taxon>
        <taxon>Patelloidea</taxon>
        <taxon>Patellidae</taxon>
        <taxon>Patella</taxon>
    </lineage>
</organism>
<protein>
    <recommendedName>
        <fullName evidence="1">Endonuclease/exonuclease/phosphatase domain-containing protein</fullName>
    </recommendedName>
</protein>
<dbReference type="GO" id="GO:0003824">
    <property type="term" value="F:catalytic activity"/>
    <property type="evidence" value="ECO:0007669"/>
    <property type="project" value="InterPro"/>
</dbReference>
<feature type="domain" description="Endonuclease/exonuclease/phosphatase" evidence="1">
    <location>
        <begin position="254"/>
        <end position="365"/>
    </location>
</feature>
<dbReference type="InterPro" id="IPR036691">
    <property type="entry name" value="Endo/exonu/phosph_ase_sf"/>
</dbReference>
<evidence type="ECO:0000313" key="3">
    <source>
        <dbReference type="Proteomes" id="UP001347796"/>
    </source>
</evidence>